<dbReference type="InterPro" id="IPR036513">
    <property type="entry name" value="STAS_dom_sf"/>
</dbReference>
<dbReference type="EMBL" id="CP051177">
    <property type="protein sequence ID" value="QKX50538.1"/>
    <property type="molecule type" value="Genomic_DNA"/>
</dbReference>
<dbReference type="SUPFAM" id="SSF52091">
    <property type="entry name" value="SpoIIaa-like"/>
    <property type="match status" value="1"/>
</dbReference>
<dbReference type="AlphaFoldDB" id="A0A7H8Q957"/>
<organism evidence="1 2">
    <name type="scientific">Planococcus glaciei</name>
    <dbReference type="NCBI Taxonomy" id="459472"/>
    <lineage>
        <taxon>Bacteria</taxon>
        <taxon>Bacillati</taxon>
        <taxon>Bacillota</taxon>
        <taxon>Bacilli</taxon>
        <taxon>Bacillales</taxon>
        <taxon>Caryophanaceae</taxon>
        <taxon>Planococcus</taxon>
    </lineage>
</organism>
<evidence type="ECO:0000313" key="1">
    <source>
        <dbReference type="EMBL" id="QKX50538.1"/>
    </source>
</evidence>
<name>A0A7H8Q957_9BACL</name>
<dbReference type="Pfam" id="PF11964">
    <property type="entry name" value="SpoIIAA-like"/>
    <property type="match status" value="1"/>
</dbReference>
<accession>A0A7H8Q957</accession>
<sequence>MLAFVPSKDTETIAMEFNGKATREDLEKFDKVTQEKFGEKGGFNVYLVVHDFDGASAKAIFEEVKIDVKRWSQYNKLAVVSDKSLLGAMAQFAGYLPGVQAKHFDLDEMEAAWEWIKN</sequence>
<reference evidence="2" key="2">
    <citation type="submission" date="2020-06" db="EMBL/GenBank/DDBJ databases">
        <title>Isolation of Planomicrobium glaciei.</title>
        <authorList>
            <person name="Malisova L."/>
            <person name="Safrankova R."/>
            <person name="Jakubu V."/>
            <person name="Spanelova P."/>
        </authorList>
    </citation>
    <scope>NUCLEOTIDE SEQUENCE [LARGE SCALE GENOMIC DNA]</scope>
    <source>
        <strain evidence="2">NRL-ATB46093</strain>
    </source>
</reference>
<proteinExistence type="predicted"/>
<dbReference type="RefSeq" id="WP_036802732.1">
    <property type="nucleotide sequence ID" value="NZ_CP051177.1"/>
</dbReference>
<reference evidence="1 2" key="1">
    <citation type="submission" date="2020-04" db="EMBL/GenBank/DDBJ databases">
        <authorList>
            <person name="Pajer P."/>
            <person name="Broz P."/>
        </authorList>
    </citation>
    <scope>NUCLEOTIDE SEQUENCE [LARGE SCALE GENOMIC DNA]</scope>
    <source>
        <strain evidence="2">NRL-ATB46093</strain>
    </source>
</reference>
<keyword evidence="2" id="KW-1185">Reference proteome</keyword>
<dbReference type="InterPro" id="IPR021866">
    <property type="entry name" value="SpoIIAA-like"/>
</dbReference>
<evidence type="ECO:0000313" key="2">
    <source>
        <dbReference type="Proteomes" id="UP000509222"/>
    </source>
</evidence>
<dbReference type="InterPro" id="IPR038396">
    <property type="entry name" value="SpoIIAA-like_sf"/>
</dbReference>
<dbReference type="Gene3D" id="3.40.50.10600">
    <property type="entry name" value="SpoIIaa-like domains"/>
    <property type="match status" value="1"/>
</dbReference>
<gene>
    <name evidence="1" type="ORF">HF394_08080</name>
</gene>
<protein>
    <submittedName>
        <fullName evidence="1">STAS/SEC14 domain-containing protein</fullName>
    </submittedName>
</protein>
<dbReference type="Proteomes" id="UP000509222">
    <property type="component" value="Chromosome"/>
</dbReference>